<dbReference type="AlphaFoldDB" id="A0A3N4YRZ1"/>
<evidence type="ECO:0000313" key="5">
    <source>
        <dbReference type="EMBL" id="RPF22977.1"/>
    </source>
</evidence>
<comment type="caution">
    <text evidence="5">The sequence shown here is derived from an EMBL/GenBank/DDBJ whole genome shotgun (WGS) entry which is preliminary data.</text>
</comment>
<dbReference type="Pfam" id="PF00501">
    <property type="entry name" value="AMP-binding"/>
    <property type="match status" value="1"/>
</dbReference>
<name>A0A3N4YRZ1_9MICO</name>
<feature type="domain" description="AMP-binding enzyme C-terminal" evidence="4">
    <location>
        <begin position="298"/>
        <end position="384"/>
    </location>
</feature>
<feature type="region of interest" description="Disordered" evidence="2">
    <location>
        <begin position="325"/>
        <end position="349"/>
    </location>
</feature>
<dbReference type="InterPro" id="IPR025110">
    <property type="entry name" value="AMP-bd_C"/>
</dbReference>
<dbReference type="Proteomes" id="UP000280501">
    <property type="component" value="Unassembled WGS sequence"/>
</dbReference>
<dbReference type="RefSeq" id="WP_123815823.1">
    <property type="nucleotide sequence ID" value="NZ_RKQZ01000001.1"/>
</dbReference>
<evidence type="ECO:0000259" key="3">
    <source>
        <dbReference type="Pfam" id="PF00501"/>
    </source>
</evidence>
<reference evidence="5 6" key="1">
    <citation type="submission" date="2018-11" db="EMBL/GenBank/DDBJ databases">
        <title>Sequencing the genomes of 1000 actinobacteria strains.</title>
        <authorList>
            <person name="Klenk H.-P."/>
        </authorList>
    </citation>
    <scope>NUCLEOTIDE SEQUENCE [LARGE SCALE GENOMIC DNA]</scope>
    <source>
        <strain evidence="5 6">DSM 15700</strain>
    </source>
</reference>
<keyword evidence="6" id="KW-1185">Reference proteome</keyword>
<proteinExistence type="inferred from homology"/>
<dbReference type="InterPro" id="IPR045851">
    <property type="entry name" value="AMP-bd_C_sf"/>
</dbReference>
<evidence type="ECO:0000313" key="6">
    <source>
        <dbReference type="Proteomes" id="UP000280501"/>
    </source>
</evidence>
<evidence type="ECO:0000256" key="1">
    <source>
        <dbReference type="ARBA" id="ARBA00006432"/>
    </source>
</evidence>
<dbReference type="OrthoDB" id="9803968at2"/>
<dbReference type="EMBL" id="RKQZ01000001">
    <property type="protein sequence ID" value="RPF22977.1"/>
    <property type="molecule type" value="Genomic_DNA"/>
</dbReference>
<dbReference type="GO" id="GO:0006631">
    <property type="term" value="P:fatty acid metabolic process"/>
    <property type="evidence" value="ECO:0007669"/>
    <property type="project" value="TreeGrafter"/>
</dbReference>
<evidence type="ECO:0000259" key="4">
    <source>
        <dbReference type="Pfam" id="PF13193"/>
    </source>
</evidence>
<dbReference type="InterPro" id="IPR000873">
    <property type="entry name" value="AMP-dep_synth/lig_dom"/>
</dbReference>
<accession>A0A3N4YRZ1</accession>
<organism evidence="5 6">
    <name type="scientific">Myceligenerans xiligouense</name>
    <dbReference type="NCBI Taxonomy" id="253184"/>
    <lineage>
        <taxon>Bacteria</taxon>
        <taxon>Bacillati</taxon>
        <taxon>Actinomycetota</taxon>
        <taxon>Actinomycetes</taxon>
        <taxon>Micrococcales</taxon>
        <taxon>Promicromonosporaceae</taxon>
        <taxon>Myceligenerans</taxon>
    </lineage>
</organism>
<dbReference type="Gene3D" id="3.40.50.12780">
    <property type="entry name" value="N-terminal domain of ligase-like"/>
    <property type="match status" value="1"/>
</dbReference>
<dbReference type="GO" id="GO:0031956">
    <property type="term" value="F:medium-chain fatty acid-CoA ligase activity"/>
    <property type="evidence" value="ECO:0007669"/>
    <property type="project" value="TreeGrafter"/>
</dbReference>
<dbReference type="PANTHER" id="PTHR43201">
    <property type="entry name" value="ACYL-COA SYNTHETASE"/>
    <property type="match status" value="1"/>
</dbReference>
<feature type="domain" description="AMP-dependent synthetase/ligase" evidence="3">
    <location>
        <begin position="30"/>
        <end position="232"/>
    </location>
</feature>
<dbReference type="InterPro" id="IPR042099">
    <property type="entry name" value="ANL_N_sf"/>
</dbReference>
<evidence type="ECO:0000256" key="2">
    <source>
        <dbReference type="SAM" id="MobiDB-lite"/>
    </source>
</evidence>
<keyword evidence="5" id="KW-0436">Ligase</keyword>
<feature type="region of interest" description="Disordered" evidence="2">
    <location>
        <begin position="377"/>
        <end position="403"/>
    </location>
</feature>
<dbReference type="Pfam" id="PF13193">
    <property type="entry name" value="AMP-binding_C"/>
    <property type="match status" value="1"/>
</dbReference>
<dbReference type="InterPro" id="IPR020845">
    <property type="entry name" value="AMP-binding_CS"/>
</dbReference>
<comment type="similarity">
    <text evidence="1">Belongs to the ATP-dependent AMP-binding enzyme family.</text>
</comment>
<dbReference type="PANTHER" id="PTHR43201:SF8">
    <property type="entry name" value="ACYL-COA SYNTHETASE FAMILY MEMBER 3"/>
    <property type="match status" value="1"/>
</dbReference>
<dbReference type="SUPFAM" id="SSF56801">
    <property type="entry name" value="Acetyl-CoA synthetase-like"/>
    <property type="match status" value="1"/>
</dbReference>
<dbReference type="Gene3D" id="3.30.300.30">
    <property type="match status" value="1"/>
</dbReference>
<dbReference type="PROSITE" id="PS00455">
    <property type="entry name" value="AMP_BINDING"/>
    <property type="match status" value="1"/>
</dbReference>
<protein>
    <submittedName>
        <fullName evidence="5">O-succinylbenzoic acid--CoA ligase</fullName>
    </submittedName>
</protein>
<sequence length="403" mass="40686">MRDELEAATAAIREALGGGAAFAPQPLLADHVPDGTALVVRTSGSTGAPREVALSVSALRASAAATHERLGGPGRWFLALPVGHVAGLQVISRSVVAGTRAGGGARGPFTPDGFAAEAGKFLSDGDGHRTYVSLVPTQAHRLVEAADAGAPEGLDTLARFDAVLLGGAATPLPLRGRLRDAGVRAVATYGMSETCGGCVYDGVPLPGVRVRLAEERPGVVEISGPMLATGYLGSADAAAATRAAFRTGPDGTRWFRTSDLGSLDAGGHLTILGRADDVIVTGGVNVAPAAVEAVLAELGEVCVVGVPDPEWGQAVVAVLAAGDGTATSRAHPRPPSDTGRPALAPATRDLTDRARDLVTSALGRAAAPRRLYLTPALPLRGPGKPDRAAVEAAVSAELPRATP</sequence>
<gene>
    <name evidence="5" type="ORF">EDD34_3656</name>
</gene>